<dbReference type="OrthoDB" id="4539697at2759"/>
<dbReference type="EMBL" id="ML743597">
    <property type="protein sequence ID" value="KAE8135076.1"/>
    <property type="molecule type" value="Genomic_DNA"/>
</dbReference>
<dbReference type="Pfam" id="PF12006">
    <property type="entry name" value="DUF3500"/>
    <property type="match status" value="1"/>
</dbReference>
<organism evidence="1 2">
    <name type="scientific">Aspergillus pseudotamarii</name>
    <dbReference type="NCBI Taxonomy" id="132259"/>
    <lineage>
        <taxon>Eukaryota</taxon>
        <taxon>Fungi</taxon>
        <taxon>Dikarya</taxon>
        <taxon>Ascomycota</taxon>
        <taxon>Pezizomycotina</taxon>
        <taxon>Eurotiomycetes</taxon>
        <taxon>Eurotiomycetidae</taxon>
        <taxon>Eurotiales</taxon>
        <taxon>Aspergillaceae</taxon>
        <taxon>Aspergillus</taxon>
        <taxon>Aspergillus subgen. Circumdati</taxon>
    </lineage>
</organism>
<sequence>MDGTRKECLVRLKDDGAPIEQMVDHANRILRLFGPIEVRKSNPAFIISRTGVRLEDWNEEQRQASLDRLQASLSPVGYSRVLGALQTSDFLGELCNAKSILNRYSYQFTLYGKLSTTEPWGFSVFGHLSVNIVAVGKQTTMSPIFLGRSVNSGTWTLSRNLSPW</sequence>
<accession>A0A5N6SK55</accession>
<dbReference type="PANTHER" id="PTHR37489">
    <property type="entry name" value="DUF3500 DOMAIN-CONTAINING PROTEIN"/>
    <property type="match status" value="1"/>
</dbReference>
<keyword evidence="2" id="KW-1185">Reference proteome</keyword>
<evidence type="ECO:0000313" key="1">
    <source>
        <dbReference type="EMBL" id="KAE8135076.1"/>
    </source>
</evidence>
<name>A0A5N6SK55_ASPPS</name>
<dbReference type="PANTHER" id="PTHR37489:SF1">
    <property type="entry name" value="DUF3500 DOMAIN-CONTAINING PROTEIN"/>
    <property type="match status" value="1"/>
</dbReference>
<dbReference type="RefSeq" id="XP_031911139.1">
    <property type="nucleotide sequence ID" value="XM_032060455.1"/>
</dbReference>
<dbReference type="AlphaFoldDB" id="A0A5N6SK55"/>
<dbReference type="Proteomes" id="UP000325672">
    <property type="component" value="Unassembled WGS sequence"/>
</dbReference>
<dbReference type="GeneID" id="43644665"/>
<protein>
    <submittedName>
        <fullName evidence="1">Uncharacterized protein</fullName>
    </submittedName>
</protein>
<evidence type="ECO:0000313" key="2">
    <source>
        <dbReference type="Proteomes" id="UP000325672"/>
    </source>
</evidence>
<gene>
    <name evidence="1" type="ORF">BDV38DRAFT_285278</name>
</gene>
<reference evidence="1 2" key="1">
    <citation type="submission" date="2019-04" db="EMBL/GenBank/DDBJ databases">
        <title>Friends and foes A comparative genomics study of 23 Aspergillus species from section Flavi.</title>
        <authorList>
            <consortium name="DOE Joint Genome Institute"/>
            <person name="Kjaerbolling I."/>
            <person name="Vesth T."/>
            <person name="Frisvad J.C."/>
            <person name="Nybo J.L."/>
            <person name="Theobald S."/>
            <person name="Kildgaard S."/>
            <person name="Isbrandt T."/>
            <person name="Kuo A."/>
            <person name="Sato A."/>
            <person name="Lyhne E.K."/>
            <person name="Kogle M.E."/>
            <person name="Wiebenga A."/>
            <person name="Kun R.S."/>
            <person name="Lubbers R.J."/>
            <person name="Makela M.R."/>
            <person name="Barry K."/>
            <person name="Chovatia M."/>
            <person name="Clum A."/>
            <person name="Daum C."/>
            <person name="Haridas S."/>
            <person name="He G."/>
            <person name="LaButti K."/>
            <person name="Lipzen A."/>
            <person name="Mondo S."/>
            <person name="Riley R."/>
            <person name="Salamov A."/>
            <person name="Simmons B.A."/>
            <person name="Magnuson J.K."/>
            <person name="Henrissat B."/>
            <person name="Mortensen U.H."/>
            <person name="Larsen T.O."/>
            <person name="Devries R.P."/>
            <person name="Grigoriev I.V."/>
            <person name="Machida M."/>
            <person name="Baker S.E."/>
            <person name="Andersen M.R."/>
        </authorList>
    </citation>
    <scope>NUCLEOTIDE SEQUENCE [LARGE SCALE GENOMIC DNA]</scope>
    <source>
        <strain evidence="1 2">CBS 117625</strain>
    </source>
</reference>
<proteinExistence type="predicted"/>
<dbReference type="InterPro" id="IPR021889">
    <property type="entry name" value="DUF3500"/>
</dbReference>